<protein>
    <submittedName>
        <fullName evidence="1">Uncharacterized protein</fullName>
    </submittedName>
</protein>
<dbReference type="EMBL" id="KZ992768">
    <property type="protein sequence ID" value="RKP07093.1"/>
    <property type="molecule type" value="Genomic_DNA"/>
</dbReference>
<proteinExistence type="predicted"/>
<evidence type="ECO:0000313" key="1">
    <source>
        <dbReference type="EMBL" id="RKP07093.1"/>
    </source>
</evidence>
<gene>
    <name evidence="1" type="ORF">THASP1DRAFT_4896</name>
</gene>
<name>A0A4P9XMF5_9FUNG</name>
<evidence type="ECO:0000313" key="2">
    <source>
        <dbReference type="Proteomes" id="UP000271241"/>
    </source>
</evidence>
<feature type="non-terminal residue" evidence="1">
    <location>
        <position position="1"/>
    </location>
</feature>
<dbReference type="Proteomes" id="UP000271241">
    <property type="component" value="Unassembled WGS sequence"/>
</dbReference>
<dbReference type="OrthoDB" id="71307at2759"/>
<reference evidence="2" key="1">
    <citation type="journal article" date="2018" name="Nat. Microbiol.">
        <title>Leveraging single-cell genomics to expand the fungal tree of life.</title>
        <authorList>
            <person name="Ahrendt S.R."/>
            <person name="Quandt C.A."/>
            <person name="Ciobanu D."/>
            <person name="Clum A."/>
            <person name="Salamov A."/>
            <person name="Andreopoulos B."/>
            <person name="Cheng J.F."/>
            <person name="Woyke T."/>
            <person name="Pelin A."/>
            <person name="Henrissat B."/>
            <person name="Reynolds N.K."/>
            <person name="Benny G.L."/>
            <person name="Smith M.E."/>
            <person name="James T.Y."/>
            <person name="Grigoriev I.V."/>
        </authorList>
    </citation>
    <scope>NUCLEOTIDE SEQUENCE [LARGE SCALE GENOMIC DNA]</scope>
    <source>
        <strain evidence="2">RSA 1356</strain>
    </source>
</reference>
<sequence length="94" mass="10336">VVCSSDMPRRVLTCTGCVQREVSHRRYHCRVLSEHPVLGMNGDGPVALFTYVGTSDRALMELALQVVGLRMTGRLEAAHQIAMRIVGDDEQPNG</sequence>
<keyword evidence="2" id="KW-1185">Reference proteome</keyword>
<organism evidence="1 2">
    <name type="scientific">Thamnocephalis sphaerospora</name>
    <dbReference type="NCBI Taxonomy" id="78915"/>
    <lineage>
        <taxon>Eukaryota</taxon>
        <taxon>Fungi</taxon>
        <taxon>Fungi incertae sedis</taxon>
        <taxon>Zoopagomycota</taxon>
        <taxon>Zoopagomycotina</taxon>
        <taxon>Zoopagomycetes</taxon>
        <taxon>Zoopagales</taxon>
        <taxon>Sigmoideomycetaceae</taxon>
        <taxon>Thamnocephalis</taxon>
    </lineage>
</organism>
<dbReference type="STRING" id="78915.A0A4P9XMF5"/>
<feature type="non-terminal residue" evidence="1">
    <location>
        <position position="94"/>
    </location>
</feature>
<dbReference type="AlphaFoldDB" id="A0A4P9XMF5"/>
<accession>A0A4P9XMF5</accession>